<proteinExistence type="predicted"/>
<evidence type="ECO:0000313" key="2">
    <source>
        <dbReference type="Proteomes" id="UP000198953"/>
    </source>
</evidence>
<name>A0A1H8K5Y2_9ACTN</name>
<protein>
    <submittedName>
        <fullName evidence="1">Uncharacterized protein</fullName>
    </submittedName>
</protein>
<keyword evidence="2" id="KW-1185">Reference proteome</keyword>
<gene>
    <name evidence="1" type="ORF">SAMN05660976_08535</name>
</gene>
<dbReference type="OrthoDB" id="10005925at2"/>
<accession>A0A1H8K5Y2</accession>
<dbReference type="STRING" id="46177.SAMN05660976_08535"/>
<dbReference type="RefSeq" id="WP_143078984.1">
    <property type="nucleotide sequence ID" value="NZ_FOBF01000051.1"/>
</dbReference>
<dbReference type="Proteomes" id="UP000198953">
    <property type="component" value="Unassembled WGS sequence"/>
</dbReference>
<dbReference type="AlphaFoldDB" id="A0A1H8K5Y2"/>
<organism evidence="1 2">
    <name type="scientific">Nonomuraea pusilla</name>
    <dbReference type="NCBI Taxonomy" id="46177"/>
    <lineage>
        <taxon>Bacteria</taxon>
        <taxon>Bacillati</taxon>
        <taxon>Actinomycetota</taxon>
        <taxon>Actinomycetes</taxon>
        <taxon>Streptosporangiales</taxon>
        <taxon>Streptosporangiaceae</taxon>
        <taxon>Nonomuraea</taxon>
    </lineage>
</organism>
<evidence type="ECO:0000313" key="1">
    <source>
        <dbReference type="EMBL" id="SEN88420.1"/>
    </source>
</evidence>
<dbReference type="EMBL" id="FOBF01000051">
    <property type="protein sequence ID" value="SEN88420.1"/>
    <property type="molecule type" value="Genomic_DNA"/>
</dbReference>
<reference evidence="1 2" key="1">
    <citation type="submission" date="2016-10" db="EMBL/GenBank/DDBJ databases">
        <authorList>
            <person name="de Groot N.N."/>
        </authorList>
    </citation>
    <scope>NUCLEOTIDE SEQUENCE [LARGE SCALE GENOMIC DNA]</scope>
    <source>
        <strain evidence="1 2">DSM 43357</strain>
    </source>
</reference>
<sequence>MSDTAEMVAEYVGEDGRIYQIDHLGICYPSQRGEYAVYCEDQMVADFLAFNTLLKPEAQPPLPSTGELIEMAKAAVRDASKD</sequence>